<dbReference type="SUPFAM" id="SSF52255">
    <property type="entry name" value="N5-CAIR mutase (phosphoribosylaminoimidazole carboxylase, PurE)"/>
    <property type="match status" value="1"/>
</dbReference>
<dbReference type="Gene3D" id="2.20.25.240">
    <property type="match status" value="1"/>
</dbReference>
<keyword evidence="7" id="KW-0658">Purine biosynthesis</keyword>
<name>T2MH36_HYDVU</name>
<accession>T2MH36</accession>
<dbReference type="Pfam" id="PF01259">
    <property type="entry name" value="SAICAR_synt"/>
    <property type="match status" value="1"/>
</dbReference>
<sequence>MALTFIKSNKGANLLVIDSFSYRREKVIAGKEIWRCSAYTKWKCMSRCHTKDGIITKTPNDHNHVPDQCKIRGRKVITDFKKRPATMIESTYKMLPKYLKELNSAVQEYGANDLIIEGKTKAIYALPEYLDGQYVIMKSHDQITCGDGARKDILIGKGALSNATNAAIFEYLNNAGVRTHFHRSVSETECIVERCQMIPLEIVSRRLATGSYLKRNPGVNEGFRFSTPKMEYFFKDDANHDPQWSSDQILENKLMIGGLTIGQFELDEITLVAKTCFEILEKAWASRNCVLVDMKVEFGVTIKNKEIVLADVIDNDSWRIWPAGDKRLMKDKQVYRNLSVVTTEAMSEIRKNYTWVSNEVKLFTSKPFARVVIILGSSSDLPHAQKIEAKLKTLGVNCEIRISSAHKTTEKTIDVIRYYESDGVPTVFIAVAGRSNGLGPVLSGNTTYPVINCPPVDYKSWGPEDIWSSLRLPSGLGCTTTIDPEGAALNAAQILALTDHCIWSRIHACRLNTTLSLMRADKDLLKL</sequence>
<dbReference type="Gene3D" id="3.30.200.20">
    <property type="entry name" value="Phosphorylase Kinase, domain 1"/>
    <property type="match status" value="1"/>
</dbReference>
<keyword evidence="10" id="KW-0067">ATP-binding</keyword>
<evidence type="ECO:0000256" key="6">
    <source>
        <dbReference type="ARBA" id="ARBA00022741"/>
    </source>
</evidence>
<gene>
    <name evidence="13" type="primary">PAICS</name>
</gene>
<evidence type="ECO:0000256" key="9">
    <source>
        <dbReference type="ARBA" id="ARBA00022833"/>
    </source>
</evidence>
<dbReference type="PANTHER" id="PTHR43599">
    <property type="entry name" value="MULTIFUNCTIONAL PROTEIN ADE2"/>
    <property type="match status" value="1"/>
</dbReference>
<dbReference type="GO" id="GO:0016829">
    <property type="term" value="F:lyase activity"/>
    <property type="evidence" value="ECO:0007669"/>
    <property type="project" value="UniProtKB-KW"/>
</dbReference>
<dbReference type="InterPro" id="IPR033626">
    <property type="entry name" value="PurE_classII"/>
</dbReference>
<dbReference type="Gene3D" id="3.30.470.20">
    <property type="entry name" value="ATP-grasp fold, B domain"/>
    <property type="match status" value="1"/>
</dbReference>
<reference evidence="13" key="1">
    <citation type="journal article" date="2013" name="Genome Biol. Evol.">
        <title>Punctuated emergences of genetic and phenotypic innovations in eumetazoan, bilaterian, euteleostome, and hominidae ancestors.</title>
        <authorList>
            <person name="Wenger Y."/>
            <person name="Galliot B."/>
        </authorList>
    </citation>
    <scope>NUCLEOTIDE SEQUENCE</scope>
    <source>
        <tissue evidence="13">Whole animals</tissue>
    </source>
</reference>
<dbReference type="AlphaFoldDB" id="T2MH36"/>
<protein>
    <submittedName>
        <fullName evidence="13">Multifunctional protein ADE2</fullName>
    </submittedName>
</protein>
<evidence type="ECO:0000256" key="5">
    <source>
        <dbReference type="ARBA" id="ARBA00022723"/>
    </source>
</evidence>
<keyword evidence="9" id="KW-0862">Zinc</keyword>
<keyword evidence="8" id="KW-0863">Zinc-finger</keyword>
<dbReference type="InterPro" id="IPR028923">
    <property type="entry name" value="SAICAR_synt/ADE2_N"/>
</dbReference>
<dbReference type="InterPro" id="IPR050089">
    <property type="entry name" value="SAICAR_synthetase"/>
</dbReference>
<organism evidence="13">
    <name type="scientific">Hydra vulgaris</name>
    <name type="common">Hydra</name>
    <name type="synonym">Hydra attenuata</name>
    <dbReference type="NCBI Taxonomy" id="6087"/>
    <lineage>
        <taxon>Eukaryota</taxon>
        <taxon>Metazoa</taxon>
        <taxon>Cnidaria</taxon>
        <taxon>Hydrozoa</taxon>
        <taxon>Hydroidolina</taxon>
        <taxon>Anthoathecata</taxon>
        <taxon>Aplanulata</taxon>
        <taxon>Hydridae</taxon>
        <taxon>Hydra</taxon>
    </lineage>
</organism>
<dbReference type="InterPro" id="IPR000031">
    <property type="entry name" value="PurE_dom"/>
</dbReference>
<feature type="domain" description="PurE" evidence="12">
    <location>
        <begin position="369"/>
        <end position="517"/>
    </location>
</feature>
<dbReference type="GeneID" id="100210246"/>
<evidence type="ECO:0000256" key="3">
    <source>
        <dbReference type="ARBA" id="ARBA00011020"/>
    </source>
</evidence>
<dbReference type="GO" id="GO:0005829">
    <property type="term" value="C:cytosol"/>
    <property type="evidence" value="ECO:0007669"/>
    <property type="project" value="TreeGrafter"/>
</dbReference>
<keyword evidence="11" id="KW-0456">Lyase</keyword>
<evidence type="ECO:0000256" key="8">
    <source>
        <dbReference type="ARBA" id="ARBA00022771"/>
    </source>
</evidence>
<keyword evidence="5" id="KW-0479">Metal-binding</keyword>
<dbReference type="GO" id="GO:0008270">
    <property type="term" value="F:zinc ion binding"/>
    <property type="evidence" value="ECO:0007669"/>
    <property type="project" value="UniProtKB-KW"/>
</dbReference>
<dbReference type="FunFam" id="3.30.470.20:FF:000020">
    <property type="entry name" value="Probable multifunctional protein ADE2"/>
    <property type="match status" value="1"/>
</dbReference>
<comment type="pathway">
    <text evidence="1">Purine metabolism; IMP biosynthesis via de novo pathway; 5-amino-1-(5-phospho-D-ribosyl)imidazole-4-carboxamide from 5-amino-1-(5-phospho-D-ribosyl)imidazole-4-carboxylate: step 1/2.</text>
</comment>
<dbReference type="FunFam" id="3.40.50.1970:FF:000006">
    <property type="entry name" value="Probable multifunctional protein ADE2"/>
    <property type="match status" value="1"/>
</dbReference>
<dbReference type="Gene3D" id="3.40.50.1970">
    <property type="match status" value="1"/>
</dbReference>
<evidence type="ECO:0000256" key="4">
    <source>
        <dbReference type="ARBA" id="ARBA00022598"/>
    </source>
</evidence>
<dbReference type="UniPathway" id="UPA00074">
    <property type="reaction ID" value="UER00130"/>
</dbReference>
<dbReference type="HAMAP" id="MF_00137">
    <property type="entry name" value="SAICAR_synth"/>
    <property type="match status" value="1"/>
</dbReference>
<dbReference type="OrthoDB" id="9991235at2759"/>
<evidence type="ECO:0000256" key="1">
    <source>
        <dbReference type="ARBA" id="ARBA00004672"/>
    </source>
</evidence>
<keyword evidence="4" id="KW-0436">Ligase</keyword>
<dbReference type="GO" id="GO:0006189">
    <property type="term" value="P:'de novo' IMP biosynthetic process"/>
    <property type="evidence" value="ECO:0007669"/>
    <property type="project" value="UniProtKB-UniPathway"/>
</dbReference>
<dbReference type="HAMAP" id="MF_02045">
    <property type="entry name" value="PurE_classII"/>
    <property type="match status" value="1"/>
</dbReference>
<dbReference type="PANTHER" id="PTHR43599:SF3">
    <property type="entry name" value="SI:DKEY-6E2.2"/>
    <property type="match status" value="1"/>
</dbReference>
<evidence type="ECO:0000256" key="11">
    <source>
        <dbReference type="ARBA" id="ARBA00023239"/>
    </source>
</evidence>
<comment type="similarity">
    <text evidence="3">In the N-terminal section; belongs to the SAICAR synthetase family.</text>
</comment>
<dbReference type="SUPFAM" id="SSF56104">
    <property type="entry name" value="SAICAR synthase-like"/>
    <property type="match status" value="1"/>
</dbReference>
<dbReference type="CDD" id="cd01416">
    <property type="entry name" value="SAICAR_synt_Ade5"/>
    <property type="match status" value="1"/>
</dbReference>
<evidence type="ECO:0000259" key="12">
    <source>
        <dbReference type="SMART" id="SM01001"/>
    </source>
</evidence>
<comment type="pathway">
    <text evidence="2">Purine metabolism; IMP biosynthesis via de novo pathway; 5-amino-1-(5-phospho-D-ribosyl)imidazole-4-carboxylate from 5-amino-1-(5-phospho-D-ribosyl)imidazole (carboxylase route): step 1/1.</text>
</comment>
<evidence type="ECO:0000313" key="13">
    <source>
        <dbReference type="EMBL" id="CDG71240.1"/>
    </source>
</evidence>
<dbReference type="InterPro" id="IPR007588">
    <property type="entry name" value="Znf_FLYWCH"/>
</dbReference>
<proteinExistence type="evidence at transcript level"/>
<dbReference type="EMBL" id="HAAD01005008">
    <property type="protein sequence ID" value="CDG71240.1"/>
    <property type="molecule type" value="mRNA"/>
</dbReference>
<dbReference type="Pfam" id="PF00731">
    <property type="entry name" value="AIRC"/>
    <property type="match status" value="1"/>
</dbReference>
<evidence type="ECO:0000256" key="10">
    <source>
        <dbReference type="ARBA" id="ARBA00022840"/>
    </source>
</evidence>
<keyword evidence="6" id="KW-0547">Nucleotide-binding</keyword>
<dbReference type="Pfam" id="PF04500">
    <property type="entry name" value="FLYWCH"/>
    <property type="match status" value="1"/>
</dbReference>
<dbReference type="GO" id="GO:0005524">
    <property type="term" value="F:ATP binding"/>
    <property type="evidence" value="ECO:0007669"/>
    <property type="project" value="UniProtKB-KW"/>
</dbReference>
<evidence type="ECO:0000256" key="2">
    <source>
        <dbReference type="ARBA" id="ARBA00004747"/>
    </source>
</evidence>
<dbReference type="GO" id="GO:0016874">
    <property type="term" value="F:ligase activity"/>
    <property type="evidence" value="ECO:0007669"/>
    <property type="project" value="UniProtKB-KW"/>
</dbReference>
<dbReference type="SMART" id="SM01001">
    <property type="entry name" value="AIRC"/>
    <property type="match status" value="1"/>
</dbReference>
<evidence type="ECO:0000256" key="7">
    <source>
        <dbReference type="ARBA" id="ARBA00022755"/>
    </source>
</evidence>